<keyword evidence="2" id="KW-1185">Reference proteome</keyword>
<organism evidence="1 2">
    <name type="scientific">Desulfomicrobium macestii</name>
    <dbReference type="NCBI Taxonomy" id="90731"/>
    <lineage>
        <taxon>Bacteria</taxon>
        <taxon>Pseudomonadati</taxon>
        <taxon>Thermodesulfobacteriota</taxon>
        <taxon>Desulfovibrionia</taxon>
        <taxon>Desulfovibrionales</taxon>
        <taxon>Desulfomicrobiaceae</taxon>
        <taxon>Desulfomicrobium</taxon>
    </lineage>
</organism>
<accession>A0ABR9H8M2</accession>
<protein>
    <submittedName>
        <fullName evidence="1">FtsP/CotA-like multicopper oxidase with cupredoxin domain</fullName>
    </submittedName>
</protein>
<sequence length="42" mass="5035">MNQPMFLAAIGKTAWHARLDEVTFWRIVHITQYKHPIIIHLH</sequence>
<dbReference type="Proteomes" id="UP000639010">
    <property type="component" value="Unassembled WGS sequence"/>
</dbReference>
<proteinExistence type="predicted"/>
<gene>
    <name evidence="1" type="ORF">H4684_003760</name>
</gene>
<name>A0ABR9H8M2_9BACT</name>
<dbReference type="EMBL" id="JADBGG010000043">
    <property type="protein sequence ID" value="MBE1427072.1"/>
    <property type="molecule type" value="Genomic_DNA"/>
</dbReference>
<evidence type="ECO:0000313" key="1">
    <source>
        <dbReference type="EMBL" id="MBE1427072.1"/>
    </source>
</evidence>
<comment type="caution">
    <text evidence="1">The sequence shown here is derived from an EMBL/GenBank/DDBJ whole genome shotgun (WGS) entry which is preliminary data.</text>
</comment>
<dbReference type="RefSeq" id="WP_264080971.1">
    <property type="nucleotide sequence ID" value="NZ_JADBGG010000043.1"/>
</dbReference>
<evidence type="ECO:0000313" key="2">
    <source>
        <dbReference type="Proteomes" id="UP000639010"/>
    </source>
</evidence>
<reference evidence="1 2" key="1">
    <citation type="submission" date="2020-10" db="EMBL/GenBank/DDBJ databases">
        <title>Genomic Encyclopedia of Type Strains, Phase IV (KMG-IV): sequencing the most valuable type-strain genomes for metagenomic binning, comparative biology and taxonomic classification.</title>
        <authorList>
            <person name="Goeker M."/>
        </authorList>
    </citation>
    <scope>NUCLEOTIDE SEQUENCE [LARGE SCALE GENOMIC DNA]</scope>
    <source>
        <strain evidence="1 2">DSM 4194</strain>
    </source>
</reference>